<name>A0ABV6IS19_9PROT</name>
<reference evidence="6 7" key="1">
    <citation type="submission" date="2024-09" db="EMBL/GenBank/DDBJ databases">
        <authorList>
            <person name="Sun Q."/>
            <person name="Mori K."/>
        </authorList>
    </citation>
    <scope>NUCLEOTIDE SEQUENCE [LARGE SCALE GENOMIC DNA]</scope>
    <source>
        <strain evidence="6 7">CCM 7468</strain>
    </source>
</reference>
<dbReference type="Gene3D" id="3.10.20.310">
    <property type="entry name" value="membrane protein fhac"/>
    <property type="match status" value="1"/>
</dbReference>
<keyword evidence="3" id="KW-0472">Membrane</keyword>
<evidence type="ECO:0000256" key="2">
    <source>
        <dbReference type="ARBA" id="ARBA00022452"/>
    </source>
</evidence>
<evidence type="ECO:0000259" key="5">
    <source>
        <dbReference type="Pfam" id="PF01103"/>
    </source>
</evidence>
<keyword evidence="2" id="KW-1134">Transmembrane beta strand</keyword>
<dbReference type="PANTHER" id="PTHR12815">
    <property type="entry name" value="SORTING AND ASSEMBLY MACHINERY SAMM50 PROTEIN FAMILY MEMBER"/>
    <property type="match status" value="1"/>
</dbReference>
<proteinExistence type="predicted"/>
<comment type="subcellular location">
    <subcellularLocation>
        <location evidence="1">Membrane</location>
    </subcellularLocation>
</comment>
<dbReference type="RefSeq" id="WP_377050834.1">
    <property type="nucleotide sequence ID" value="NZ_JBHLVZ010000032.1"/>
</dbReference>
<keyword evidence="7" id="KW-1185">Reference proteome</keyword>
<organism evidence="6 7">
    <name type="scientific">Muricoccus vinaceus</name>
    <dbReference type="NCBI Taxonomy" id="424704"/>
    <lineage>
        <taxon>Bacteria</taxon>
        <taxon>Pseudomonadati</taxon>
        <taxon>Pseudomonadota</taxon>
        <taxon>Alphaproteobacteria</taxon>
        <taxon>Acetobacterales</taxon>
        <taxon>Roseomonadaceae</taxon>
        <taxon>Muricoccus</taxon>
    </lineage>
</organism>
<dbReference type="InterPro" id="IPR039910">
    <property type="entry name" value="D15-like"/>
</dbReference>
<dbReference type="InterPro" id="IPR000184">
    <property type="entry name" value="Bac_surfAg_D15"/>
</dbReference>
<evidence type="ECO:0000313" key="6">
    <source>
        <dbReference type="EMBL" id="MFC0386403.1"/>
    </source>
</evidence>
<feature type="domain" description="Bacterial surface antigen (D15)" evidence="5">
    <location>
        <begin position="439"/>
        <end position="629"/>
    </location>
</feature>
<sequence>MLTLLPAVSSRGEEAHRRVAPGQERAVDPGAANEVGADLLLYQVQIAPTGDAALDDALSAVSRLIQLREEAPTTAFGLVARAADDRERLARALHSEGYWGGSIQILLGSLALSTSELVERLEKGQERPVMVRIRTEPGPRYTLSSIVVSASTQDGMAPVAAVTEEDIGLSPGDPAAAAPVLAAEERLVRRLLAAGYPLASVVRRNTVVDYDRRSMEVAWTLALGPQASFGAPQVAGTERVDPGFLVSFAANQLAGETYSPERLEQARKRIMALGAFASVRSEPGERLDRAGQLPVTFNVTERPRHAIGITAAYETNYGPSVQVYWEHRNLFGSAERLRLEAEVARLGSGALVDGSTYRAFATLGVPGLFGRDLTLVTTAGALRERLRAYDRDAGVASAILEQRVSDHLTFGIGPTLDIGESGLPGGPLRPYQIAGVALTGRWDGTDSLLNPTKGWRVNGRLTPGWSFRETAPFTPLRVTVSTYQDMLGDGRSILALRGSFGTLVGSDRLDVPQHQRFFAGGGGSVRGYDYQSIGPRDAQGRPLGGASLLEASVEWRQRIGESWGGVAFVDAGTVGTGTFPDTSSLRAGAGFGVRYHTVIGPIRADVALPLVRQVGSSGYGIYVGIGQAF</sequence>
<dbReference type="EMBL" id="JBHLVZ010000032">
    <property type="protein sequence ID" value="MFC0386403.1"/>
    <property type="molecule type" value="Genomic_DNA"/>
</dbReference>
<gene>
    <name evidence="6" type="ORF">ACFFIC_12755</name>
</gene>
<evidence type="ECO:0000256" key="3">
    <source>
        <dbReference type="ARBA" id="ARBA00023136"/>
    </source>
</evidence>
<comment type="caution">
    <text evidence="6">The sequence shown here is derived from an EMBL/GenBank/DDBJ whole genome shotgun (WGS) entry which is preliminary data.</text>
</comment>
<keyword evidence="2" id="KW-0812">Transmembrane</keyword>
<accession>A0ABV6IS19</accession>
<protein>
    <submittedName>
        <fullName evidence="6">Autotransporter assembly complex family protein</fullName>
    </submittedName>
</protein>
<dbReference type="Proteomes" id="UP001589789">
    <property type="component" value="Unassembled WGS sequence"/>
</dbReference>
<dbReference type="Pfam" id="PF01103">
    <property type="entry name" value="Omp85"/>
    <property type="match status" value="1"/>
</dbReference>
<evidence type="ECO:0000313" key="7">
    <source>
        <dbReference type="Proteomes" id="UP001589789"/>
    </source>
</evidence>
<evidence type="ECO:0000256" key="4">
    <source>
        <dbReference type="SAM" id="MobiDB-lite"/>
    </source>
</evidence>
<evidence type="ECO:0000256" key="1">
    <source>
        <dbReference type="ARBA" id="ARBA00004370"/>
    </source>
</evidence>
<dbReference type="Gene3D" id="2.40.160.50">
    <property type="entry name" value="membrane protein fhac: a member of the omp85/tpsb transporter family"/>
    <property type="match status" value="1"/>
</dbReference>
<feature type="region of interest" description="Disordered" evidence="4">
    <location>
        <begin position="1"/>
        <end position="28"/>
    </location>
</feature>
<dbReference type="PANTHER" id="PTHR12815:SF42">
    <property type="entry name" value="BACTERIAL SURFACE ANTIGEN (D15) DOMAIN-CONTAINING PROTEIN"/>
    <property type="match status" value="1"/>
</dbReference>